<evidence type="ECO:0000259" key="5">
    <source>
        <dbReference type="PROSITE" id="PS50043"/>
    </source>
</evidence>
<keyword evidence="7" id="KW-1185">Reference proteome</keyword>
<evidence type="ECO:0000256" key="3">
    <source>
        <dbReference type="ARBA" id="ARBA00023163"/>
    </source>
</evidence>
<dbReference type="Gene3D" id="1.10.10.10">
    <property type="entry name" value="Winged helix-like DNA-binding domain superfamily/Winged helix DNA-binding domain"/>
    <property type="match status" value="1"/>
</dbReference>
<keyword evidence="1" id="KW-0805">Transcription regulation</keyword>
<dbReference type="PROSITE" id="PS50043">
    <property type="entry name" value="HTH_LUXR_2"/>
    <property type="match status" value="1"/>
</dbReference>
<name>A0ABY3ZFD3_STRRM</name>
<dbReference type="SMART" id="SM00421">
    <property type="entry name" value="HTH_LUXR"/>
    <property type="match status" value="1"/>
</dbReference>
<feature type="compositionally biased region" description="Low complexity" evidence="4">
    <location>
        <begin position="156"/>
        <end position="167"/>
    </location>
</feature>
<sequence length="167" mass="17336">MSGVARGAVAELSYHQCCEFCGAPSRPVAALVKVVANVYKALGEARDALEVQGQLIKDLRAAARPSPSEGVRAARAALDLLTARERQILVLISQGNSNRSVARALGISEKTVKNHLSALFTKAGVSDRTQAVVLGIRSGIVSLDEPFGDAPPPAAPRAGLPADSGSR</sequence>
<dbReference type="Pfam" id="PF00196">
    <property type="entry name" value="GerE"/>
    <property type="match status" value="1"/>
</dbReference>
<dbReference type="PRINTS" id="PR00038">
    <property type="entry name" value="HTHLUXR"/>
</dbReference>
<evidence type="ECO:0000313" key="6">
    <source>
        <dbReference type="EMBL" id="UNZ08052.1"/>
    </source>
</evidence>
<proteinExistence type="predicted"/>
<feature type="domain" description="HTH luxR-type" evidence="5">
    <location>
        <begin position="74"/>
        <end position="139"/>
    </location>
</feature>
<evidence type="ECO:0000256" key="4">
    <source>
        <dbReference type="SAM" id="MobiDB-lite"/>
    </source>
</evidence>
<evidence type="ECO:0000256" key="1">
    <source>
        <dbReference type="ARBA" id="ARBA00023015"/>
    </source>
</evidence>
<dbReference type="PANTHER" id="PTHR44688:SF16">
    <property type="entry name" value="DNA-BINDING TRANSCRIPTIONAL ACTIVATOR DEVR_DOSR"/>
    <property type="match status" value="1"/>
</dbReference>
<organism evidence="6 7">
    <name type="scientific">Streptomyces rimosus subsp. rimosus</name>
    <dbReference type="NCBI Taxonomy" id="132474"/>
    <lineage>
        <taxon>Bacteria</taxon>
        <taxon>Bacillati</taxon>
        <taxon>Actinomycetota</taxon>
        <taxon>Actinomycetes</taxon>
        <taxon>Kitasatosporales</taxon>
        <taxon>Streptomycetaceae</taxon>
        <taxon>Streptomyces</taxon>
    </lineage>
</organism>
<protein>
    <submittedName>
        <fullName evidence="6">Transcriptional regulatory protein DegU</fullName>
    </submittedName>
</protein>
<gene>
    <name evidence="6" type="primary">degU21</name>
    <name evidence="6" type="ORF">SRIMR7_38430</name>
</gene>
<dbReference type="PANTHER" id="PTHR44688">
    <property type="entry name" value="DNA-BINDING TRANSCRIPTIONAL ACTIVATOR DEVR_DOSR"/>
    <property type="match status" value="1"/>
</dbReference>
<dbReference type="EMBL" id="CP094298">
    <property type="protein sequence ID" value="UNZ08052.1"/>
    <property type="molecule type" value="Genomic_DNA"/>
</dbReference>
<dbReference type="CDD" id="cd06170">
    <property type="entry name" value="LuxR_C_like"/>
    <property type="match status" value="1"/>
</dbReference>
<evidence type="ECO:0000313" key="7">
    <source>
        <dbReference type="Proteomes" id="UP000829494"/>
    </source>
</evidence>
<keyword evidence="3" id="KW-0804">Transcription</keyword>
<dbReference type="InterPro" id="IPR036388">
    <property type="entry name" value="WH-like_DNA-bd_sf"/>
</dbReference>
<dbReference type="SUPFAM" id="SSF46894">
    <property type="entry name" value="C-terminal effector domain of the bipartite response regulators"/>
    <property type="match status" value="1"/>
</dbReference>
<dbReference type="InterPro" id="IPR000792">
    <property type="entry name" value="Tscrpt_reg_LuxR_C"/>
</dbReference>
<dbReference type="PROSITE" id="PS00622">
    <property type="entry name" value="HTH_LUXR_1"/>
    <property type="match status" value="1"/>
</dbReference>
<dbReference type="Proteomes" id="UP000829494">
    <property type="component" value="Chromosome"/>
</dbReference>
<dbReference type="InterPro" id="IPR016032">
    <property type="entry name" value="Sig_transdc_resp-reg_C-effctor"/>
</dbReference>
<keyword evidence="2" id="KW-0238">DNA-binding</keyword>
<evidence type="ECO:0000256" key="2">
    <source>
        <dbReference type="ARBA" id="ARBA00023125"/>
    </source>
</evidence>
<accession>A0ABY3ZFD3</accession>
<reference evidence="6 7" key="1">
    <citation type="submission" date="2022-03" db="EMBL/GenBank/DDBJ databases">
        <title>Complete genome of Streptomyces rimosus ssp. rimosus R7 (=ATCC 10970).</title>
        <authorList>
            <person name="Beganovic S."/>
            <person name="Ruckert C."/>
            <person name="Busche T."/>
            <person name="Kalinowski J."/>
            <person name="Wittmann C."/>
        </authorList>
    </citation>
    <scope>NUCLEOTIDE SEQUENCE [LARGE SCALE GENOMIC DNA]</scope>
    <source>
        <strain evidence="6 7">R7</strain>
    </source>
</reference>
<feature type="region of interest" description="Disordered" evidence="4">
    <location>
        <begin position="145"/>
        <end position="167"/>
    </location>
</feature>